<protein>
    <submittedName>
        <fullName evidence="1">Head decoration protein</fullName>
    </submittedName>
</protein>
<dbReference type="Pfam" id="PF02924">
    <property type="entry name" value="HDPD"/>
    <property type="match status" value="1"/>
</dbReference>
<comment type="caution">
    <text evidence="1">The sequence shown here is derived from an EMBL/GenBank/DDBJ whole genome shotgun (WGS) entry which is preliminary data.</text>
</comment>
<organism evidence="1 2">
    <name type="scientific">Geopseudomonas aromaticivorans</name>
    <dbReference type="NCBI Taxonomy" id="2849492"/>
    <lineage>
        <taxon>Bacteria</taxon>
        <taxon>Pseudomonadati</taxon>
        <taxon>Pseudomonadota</taxon>
        <taxon>Gammaproteobacteria</taxon>
        <taxon>Pseudomonadales</taxon>
        <taxon>Pseudomonadaceae</taxon>
        <taxon>Geopseudomonas</taxon>
    </lineage>
</organism>
<dbReference type="Proteomes" id="UP000813068">
    <property type="component" value="Unassembled WGS sequence"/>
</dbReference>
<name>A0ABS6MTA2_9GAMM</name>
<gene>
    <name evidence="1" type="ORF">KRX52_04430</name>
</gene>
<evidence type="ECO:0000313" key="2">
    <source>
        <dbReference type="Proteomes" id="UP000813068"/>
    </source>
</evidence>
<sequence length="113" mass="11439">MTILTQGTRTAEFLLSEANGQRSREQGTLAITAAALPAGQLLGTVADEYVAYNPAGLDGSETVTAILYSAAPISAATQPAAVVVRDAEVISAKLTGLDVAAAAELLALGIIVR</sequence>
<dbReference type="RefSeq" id="WP_217679954.1">
    <property type="nucleotide sequence ID" value="NZ_JAHRGL010000011.1"/>
</dbReference>
<dbReference type="EMBL" id="JAHRGL010000011">
    <property type="protein sequence ID" value="MBV2132043.1"/>
    <property type="molecule type" value="Genomic_DNA"/>
</dbReference>
<reference evidence="1 2" key="1">
    <citation type="submission" date="2021-06" db="EMBL/GenBank/DDBJ databases">
        <title>Differences between aerobic and microaerobic xylene degrading microbial communities.</title>
        <authorList>
            <person name="Banerjee S."/>
            <person name="Tancsics A."/>
        </authorList>
    </citation>
    <scope>NUCLEOTIDE SEQUENCE [LARGE SCALE GENOMIC DNA]</scope>
    <source>
        <strain evidence="1 2">MAP12</strain>
    </source>
</reference>
<accession>A0ABS6MTA2</accession>
<keyword evidence="2" id="KW-1185">Reference proteome</keyword>
<proteinExistence type="predicted"/>
<evidence type="ECO:0000313" key="1">
    <source>
        <dbReference type="EMBL" id="MBV2132043.1"/>
    </source>
</evidence>
<dbReference type="InterPro" id="IPR004195">
    <property type="entry name" value="Head_decoration_D"/>
</dbReference>